<keyword evidence="3 8" id="KW-0479">Metal-binding</keyword>
<keyword evidence="8" id="KW-0143">Chaperone</keyword>
<evidence type="ECO:0000256" key="3">
    <source>
        <dbReference type="ARBA" id="ARBA00022723"/>
    </source>
</evidence>
<proteinExistence type="inferred from homology"/>
<evidence type="ECO:0000313" key="13">
    <source>
        <dbReference type="EMBL" id="KAL3862466.1"/>
    </source>
</evidence>
<feature type="binding site" evidence="9">
    <location>
        <position position="172"/>
    </location>
    <ligand>
        <name>Cu cation</name>
        <dbReference type="ChEBI" id="CHEBI:23378"/>
    </ligand>
</feature>
<dbReference type="GO" id="GO:0006878">
    <property type="term" value="P:intracellular copper ion homeostasis"/>
    <property type="evidence" value="ECO:0007669"/>
    <property type="project" value="UniProtKB-UniRule"/>
</dbReference>
<dbReference type="EMBL" id="JBJQND010000011">
    <property type="protein sequence ID" value="KAL3862466.1"/>
    <property type="molecule type" value="Genomic_DNA"/>
</dbReference>
<dbReference type="AlphaFoldDB" id="A0ABD3VMT9"/>
<feature type="compositionally biased region" description="Basic and acidic residues" evidence="11">
    <location>
        <begin position="66"/>
        <end position="83"/>
    </location>
</feature>
<keyword evidence="14" id="KW-1185">Reference proteome</keyword>
<name>A0ABD3VMT9_SINWO</name>
<gene>
    <name evidence="13" type="ORF">ACJMK2_008430</name>
</gene>
<evidence type="ECO:0000256" key="12">
    <source>
        <dbReference type="SAM" id="Phobius"/>
    </source>
</evidence>
<comment type="function">
    <text evidence="8">Copper metallochaperone essential for the synthesis and maturation of cytochrome c oxidase subunit II (MT-CO2/COX2) by facilitating the incorporation of copper into the Cu(A) site of MT-CO2/COX2.</text>
</comment>
<comment type="similarity">
    <text evidence="2 8">Belongs to the SCO1/2 family.</text>
</comment>
<dbReference type="PANTHER" id="PTHR12151:SF5">
    <property type="entry name" value="AT19154P"/>
    <property type="match status" value="1"/>
</dbReference>
<feature type="binding site" evidence="9">
    <location>
        <position position="168"/>
    </location>
    <ligand>
        <name>Cu cation</name>
        <dbReference type="ChEBI" id="CHEBI:23378"/>
    </ligand>
</feature>
<comment type="subcellular location">
    <subcellularLocation>
        <location evidence="1 8">Mitochondrion inner membrane</location>
    </subcellularLocation>
</comment>
<keyword evidence="12" id="KW-1133">Transmembrane helix</keyword>
<dbReference type="Proteomes" id="UP001634394">
    <property type="component" value="Unassembled WGS sequence"/>
</dbReference>
<evidence type="ECO:0000313" key="14">
    <source>
        <dbReference type="Proteomes" id="UP001634394"/>
    </source>
</evidence>
<keyword evidence="5 8" id="KW-0186">Copper</keyword>
<evidence type="ECO:0000256" key="7">
    <source>
        <dbReference type="ARBA" id="ARBA00023136"/>
    </source>
</evidence>
<dbReference type="CDD" id="cd02968">
    <property type="entry name" value="SCO"/>
    <property type="match status" value="1"/>
</dbReference>
<feature type="disulfide bond" description="Redox-active" evidence="10">
    <location>
        <begin position="168"/>
        <end position="172"/>
    </location>
</feature>
<evidence type="ECO:0000256" key="5">
    <source>
        <dbReference type="ARBA" id="ARBA00023008"/>
    </source>
</evidence>
<keyword evidence="7 12" id="KW-0472">Membrane</keyword>
<dbReference type="FunFam" id="3.40.30.10:FF:000013">
    <property type="entry name" value="Blast:Protein SCO1 homolog, mitochondrial"/>
    <property type="match status" value="1"/>
</dbReference>
<feature type="region of interest" description="Disordered" evidence="11">
    <location>
        <begin position="52"/>
        <end position="83"/>
    </location>
</feature>
<evidence type="ECO:0000256" key="8">
    <source>
        <dbReference type="PIRNR" id="PIRNR037736"/>
    </source>
</evidence>
<dbReference type="InterPro" id="IPR003782">
    <property type="entry name" value="SCO1/SenC"/>
</dbReference>
<protein>
    <recommendedName>
        <fullName evidence="15">Thioredoxin domain-containing protein</fullName>
    </recommendedName>
</protein>
<accession>A0ABD3VMT9</accession>
<comment type="subunit">
    <text evidence="8">Homodimer.</text>
</comment>
<feature type="transmembrane region" description="Helical" evidence="12">
    <location>
        <begin position="91"/>
        <end position="111"/>
    </location>
</feature>
<evidence type="ECO:0000256" key="2">
    <source>
        <dbReference type="ARBA" id="ARBA00010996"/>
    </source>
</evidence>
<evidence type="ECO:0000256" key="4">
    <source>
        <dbReference type="ARBA" id="ARBA00022792"/>
    </source>
</evidence>
<dbReference type="PANTHER" id="PTHR12151">
    <property type="entry name" value="ELECTRON TRANSPORT PROTIN SCO1/SENC FAMILY MEMBER"/>
    <property type="match status" value="1"/>
</dbReference>
<dbReference type="PIRSF" id="PIRSF037736">
    <property type="entry name" value="SCO1"/>
    <property type="match status" value="1"/>
</dbReference>
<evidence type="ECO:0000256" key="6">
    <source>
        <dbReference type="ARBA" id="ARBA00023128"/>
    </source>
</evidence>
<feature type="binding site" evidence="9">
    <location>
        <position position="260"/>
    </location>
    <ligand>
        <name>Cu cation</name>
        <dbReference type="ChEBI" id="CHEBI:23378"/>
    </ligand>
</feature>
<reference evidence="13 14" key="1">
    <citation type="submission" date="2024-11" db="EMBL/GenBank/DDBJ databases">
        <title>Chromosome-level genome assembly of the freshwater bivalve Anodonta woodiana.</title>
        <authorList>
            <person name="Chen X."/>
        </authorList>
    </citation>
    <scope>NUCLEOTIDE SEQUENCE [LARGE SCALE GENOMIC DNA]</scope>
    <source>
        <strain evidence="13">MN2024</strain>
        <tissue evidence="13">Gills</tissue>
    </source>
</reference>
<dbReference type="GO" id="GO:0005743">
    <property type="term" value="C:mitochondrial inner membrane"/>
    <property type="evidence" value="ECO:0007669"/>
    <property type="project" value="UniProtKB-SubCell"/>
</dbReference>
<dbReference type="InterPro" id="IPR017276">
    <property type="entry name" value="Synth_of_cyt-c-oxidase_Sco1/2"/>
</dbReference>
<dbReference type="GO" id="GO:0008535">
    <property type="term" value="P:respiratory chain complex IV assembly"/>
    <property type="evidence" value="ECO:0007669"/>
    <property type="project" value="UniProtKB-ARBA"/>
</dbReference>
<keyword evidence="6 8" id="KW-0496">Mitochondrion</keyword>
<keyword evidence="4 8" id="KW-0999">Mitochondrion inner membrane</keyword>
<dbReference type="Pfam" id="PF02630">
    <property type="entry name" value="SCO1-SenC"/>
    <property type="match status" value="1"/>
</dbReference>
<evidence type="ECO:0000256" key="1">
    <source>
        <dbReference type="ARBA" id="ARBA00004273"/>
    </source>
</evidence>
<sequence length="303" mass="34591">MMAAFIARRICSTCLIHSYYSMPLRNVDIFRSKSLVSVPKCLLRHLSTESPQVKDKKPLGGTINKVADKNKSSTNDSKGKKDETKLRAERIRFWGMKVLAVAMGGGCIMFYNSLKNEKELKLAQERNETLKEIGMGGSWTLVDHNGNMKTSEDLRGQWLLIYFGFTHCPDICPDVLERMVKITEKIDYITRLPNITPVFITVDPARDTVAAIRKYIKEFSPKMIGLTGSEEEIRKVASNYRVYYSTGLKSAADDDYIIDHTVVMYLVTPDGNFLDYYGRERDEKQITASIAKHMKKYKQLSKK</sequence>
<dbReference type="SUPFAM" id="SSF52833">
    <property type="entry name" value="Thioredoxin-like"/>
    <property type="match status" value="1"/>
</dbReference>
<keyword evidence="12" id="KW-0812">Transmembrane</keyword>
<evidence type="ECO:0000256" key="11">
    <source>
        <dbReference type="SAM" id="MobiDB-lite"/>
    </source>
</evidence>
<comment type="caution">
    <text evidence="13">The sequence shown here is derived from an EMBL/GenBank/DDBJ whole genome shotgun (WGS) entry which is preliminary data.</text>
</comment>
<keyword evidence="10" id="KW-1015">Disulfide bond</keyword>
<dbReference type="GO" id="GO:0046872">
    <property type="term" value="F:metal ion binding"/>
    <property type="evidence" value="ECO:0007669"/>
    <property type="project" value="UniProtKB-KW"/>
</dbReference>
<evidence type="ECO:0008006" key="15">
    <source>
        <dbReference type="Google" id="ProtNLM"/>
    </source>
</evidence>
<organism evidence="13 14">
    <name type="scientific">Sinanodonta woodiana</name>
    <name type="common">Chinese pond mussel</name>
    <name type="synonym">Anodonta woodiana</name>
    <dbReference type="NCBI Taxonomy" id="1069815"/>
    <lineage>
        <taxon>Eukaryota</taxon>
        <taxon>Metazoa</taxon>
        <taxon>Spiralia</taxon>
        <taxon>Lophotrochozoa</taxon>
        <taxon>Mollusca</taxon>
        <taxon>Bivalvia</taxon>
        <taxon>Autobranchia</taxon>
        <taxon>Heteroconchia</taxon>
        <taxon>Palaeoheterodonta</taxon>
        <taxon>Unionida</taxon>
        <taxon>Unionoidea</taxon>
        <taxon>Unionidae</taxon>
        <taxon>Unioninae</taxon>
        <taxon>Sinanodonta</taxon>
    </lineage>
</organism>
<evidence type="ECO:0000256" key="10">
    <source>
        <dbReference type="PIRSR" id="PIRSR603782-2"/>
    </source>
</evidence>
<evidence type="ECO:0000256" key="9">
    <source>
        <dbReference type="PIRSR" id="PIRSR037736-1"/>
    </source>
</evidence>
<dbReference type="Gene3D" id="3.40.30.10">
    <property type="entry name" value="Glutaredoxin"/>
    <property type="match status" value="1"/>
</dbReference>
<dbReference type="InterPro" id="IPR036249">
    <property type="entry name" value="Thioredoxin-like_sf"/>
</dbReference>